<reference evidence="2" key="1">
    <citation type="submission" date="2016-09" db="EMBL/GenBank/DDBJ databases">
        <authorList>
            <person name="Gulvik C.A."/>
        </authorList>
    </citation>
    <scope>NUCLEOTIDE SEQUENCE [LARGE SCALE GENOMIC DNA]</scope>
    <source>
        <strain evidence="2">DSM 23328</strain>
    </source>
</reference>
<comment type="caution">
    <text evidence="1">The sequence shown here is derived from an EMBL/GenBank/DDBJ whole genome shotgun (WGS) entry which is preliminary data.</text>
</comment>
<dbReference type="AlphaFoldDB" id="A0A1E5GPB4"/>
<evidence type="ECO:0000313" key="1">
    <source>
        <dbReference type="EMBL" id="OEG14060.1"/>
    </source>
</evidence>
<protein>
    <submittedName>
        <fullName evidence="1">Uncharacterized protein</fullName>
    </submittedName>
</protein>
<gene>
    <name evidence="1" type="ORF">BCR21_03450</name>
</gene>
<proteinExistence type="predicted"/>
<dbReference type="EMBL" id="MIJZ01000001">
    <property type="protein sequence ID" value="OEG14060.1"/>
    <property type="molecule type" value="Genomic_DNA"/>
</dbReference>
<keyword evidence="2" id="KW-1185">Reference proteome</keyword>
<evidence type="ECO:0000313" key="2">
    <source>
        <dbReference type="Proteomes" id="UP000094068"/>
    </source>
</evidence>
<organism evidence="1 2">
    <name type="scientific">Enterococcus ureasiticus</name>
    <dbReference type="NCBI Taxonomy" id="903984"/>
    <lineage>
        <taxon>Bacteria</taxon>
        <taxon>Bacillati</taxon>
        <taxon>Bacillota</taxon>
        <taxon>Bacilli</taxon>
        <taxon>Lactobacillales</taxon>
        <taxon>Enterococcaceae</taxon>
        <taxon>Enterococcus</taxon>
    </lineage>
</organism>
<dbReference type="Proteomes" id="UP000094068">
    <property type="component" value="Unassembled WGS sequence"/>
</dbReference>
<name>A0A1E5GPB4_9ENTE</name>
<sequence length="83" mass="9500">MRIHQLTVTADTFILSATSFAFIVHKDIKITLEISSHVLPKEAEKPLLSLQILSIFRNLQTKAQTFNNLSKIKRLGILIYQYS</sequence>
<accession>A0A1E5GPB4</accession>